<dbReference type="eggNOG" id="COG3292">
    <property type="taxonomic scope" value="Bacteria"/>
</dbReference>
<keyword evidence="6" id="KW-0808">Transferase</keyword>
<evidence type="ECO:0000259" key="4">
    <source>
        <dbReference type="Pfam" id="PF07495"/>
    </source>
</evidence>
<dbReference type="InterPro" id="IPR003594">
    <property type="entry name" value="HATPase_dom"/>
</dbReference>
<dbReference type="eggNOG" id="COG4585">
    <property type="taxonomic scope" value="Bacteria"/>
</dbReference>
<dbReference type="GO" id="GO:0046983">
    <property type="term" value="F:protein dimerization activity"/>
    <property type="evidence" value="ECO:0007669"/>
    <property type="project" value="InterPro"/>
</dbReference>
<dbReference type="Gene3D" id="2.130.10.10">
    <property type="entry name" value="YVTN repeat-like/Quinoprotein amine dehydrogenase"/>
    <property type="match status" value="5"/>
</dbReference>
<dbReference type="PANTHER" id="PTHR43547">
    <property type="entry name" value="TWO-COMPONENT HISTIDINE KINASE"/>
    <property type="match status" value="1"/>
</dbReference>
<dbReference type="InterPro" id="IPR015943">
    <property type="entry name" value="WD40/YVTN_repeat-like_dom_sf"/>
</dbReference>
<dbReference type="AlphaFoldDB" id="F4KPV8"/>
<keyword evidence="1" id="KW-0597">Phosphoprotein</keyword>
<keyword evidence="2" id="KW-0472">Membrane</keyword>
<evidence type="ECO:0000259" key="3">
    <source>
        <dbReference type="Pfam" id="PF02518"/>
    </source>
</evidence>
<keyword evidence="7" id="KW-1185">Reference proteome</keyword>
<dbReference type="InterPro" id="IPR011110">
    <property type="entry name" value="Reg_prop"/>
</dbReference>
<keyword evidence="2" id="KW-1133">Transmembrane helix</keyword>
<organism evidence="6 7">
    <name type="scientific">Haliscomenobacter hydrossis (strain ATCC 27775 / DSM 1100 / LMG 10767 / O)</name>
    <dbReference type="NCBI Taxonomy" id="760192"/>
    <lineage>
        <taxon>Bacteria</taxon>
        <taxon>Pseudomonadati</taxon>
        <taxon>Bacteroidota</taxon>
        <taxon>Saprospiria</taxon>
        <taxon>Saprospirales</taxon>
        <taxon>Haliscomenobacteraceae</taxon>
        <taxon>Haliscomenobacter</taxon>
    </lineage>
</organism>
<dbReference type="PANTHER" id="PTHR43547:SF2">
    <property type="entry name" value="HYBRID SIGNAL TRANSDUCTION HISTIDINE KINASE C"/>
    <property type="match status" value="1"/>
</dbReference>
<dbReference type="GO" id="GO:0016020">
    <property type="term" value="C:membrane"/>
    <property type="evidence" value="ECO:0007669"/>
    <property type="project" value="InterPro"/>
</dbReference>
<accession>F4KPV8</accession>
<evidence type="ECO:0000313" key="7">
    <source>
        <dbReference type="Proteomes" id="UP000008461"/>
    </source>
</evidence>
<evidence type="ECO:0000259" key="5">
    <source>
        <dbReference type="Pfam" id="PF07730"/>
    </source>
</evidence>
<dbReference type="Pfam" id="PF07495">
    <property type="entry name" value="Y_Y_Y"/>
    <property type="match status" value="1"/>
</dbReference>
<dbReference type="Pfam" id="PF02518">
    <property type="entry name" value="HATPase_c"/>
    <property type="match status" value="1"/>
</dbReference>
<dbReference type="Gene3D" id="2.60.40.10">
    <property type="entry name" value="Immunoglobulins"/>
    <property type="match status" value="1"/>
</dbReference>
<dbReference type="InterPro" id="IPR036890">
    <property type="entry name" value="HATPase_C_sf"/>
</dbReference>
<dbReference type="KEGG" id="hhy:Halhy_4364"/>
<dbReference type="SUPFAM" id="SSF55874">
    <property type="entry name" value="ATPase domain of HSP90 chaperone/DNA topoisomerase II/histidine kinase"/>
    <property type="match status" value="1"/>
</dbReference>
<protein>
    <submittedName>
        <fullName evidence="6">Histidine kinase</fullName>
    </submittedName>
</protein>
<gene>
    <name evidence="6" type="ordered locus">Halhy_4364</name>
</gene>
<evidence type="ECO:0000256" key="1">
    <source>
        <dbReference type="ARBA" id="ARBA00022553"/>
    </source>
</evidence>
<reference key="2">
    <citation type="submission" date="2011-04" db="EMBL/GenBank/DDBJ databases">
        <title>Complete sequence of chromosome of Haliscomenobacter hydrossis DSM 1100.</title>
        <authorList>
            <consortium name="US DOE Joint Genome Institute (JGI-PGF)"/>
            <person name="Lucas S."/>
            <person name="Han J."/>
            <person name="Lapidus A."/>
            <person name="Bruce D."/>
            <person name="Goodwin L."/>
            <person name="Pitluck S."/>
            <person name="Peters L."/>
            <person name="Kyrpides N."/>
            <person name="Mavromatis K."/>
            <person name="Ivanova N."/>
            <person name="Ovchinnikova G."/>
            <person name="Pagani I."/>
            <person name="Daligault H."/>
            <person name="Detter J.C."/>
            <person name="Han C."/>
            <person name="Land M."/>
            <person name="Hauser L."/>
            <person name="Markowitz V."/>
            <person name="Cheng J.-F."/>
            <person name="Hugenholtz P."/>
            <person name="Woyke T."/>
            <person name="Wu D."/>
            <person name="Verbarg S."/>
            <person name="Frueling A."/>
            <person name="Brambilla E."/>
            <person name="Klenk H.-P."/>
            <person name="Eisen J.A."/>
        </authorList>
    </citation>
    <scope>NUCLEOTIDE SEQUENCE</scope>
    <source>
        <strain>DSM 1100</strain>
    </source>
</reference>
<reference evidence="6 7" key="1">
    <citation type="journal article" date="2011" name="Stand. Genomic Sci.">
        <title>Complete genome sequence of Haliscomenobacter hydrossis type strain (O).</title>
        <authorList>
            <consortium name="US DOE Joint Genome Institute (JGI-PGF)"/>
            <person name="Daligault H."/>
            <person name="Lapidus A."/>
            <person name="Zeytun A."/>
            <person name="Nolan M."/>
            <person name="Lucas S."/>
            <person name="Del Rio T.G."/>
            <person name="Tice H."/>
            <person name="Cheng J.F."/>
            <person name="Tapia R."/>
            <person name="Han C."/>
            <person name="Goodwin L."/>
            <person name="Pitluck S."/>
            <person name="Liolios K."/>
            <person name="Pagani I."/>
            <person name="Ivanova N."/>
            <person name="Huntemann M."/>
            <person name="Mavromatis K."/>
            <person name="Mikhailova N."/>
            <person name="Pati A."/>
            <person name="Chen A."/>
            <person name="Palaniappan K."/>
            <person name="Land M."/>
            <person name="Hauser L."/>
            <person name="Brambilla E.M."/>
            <person name="Rohde M."/>
            <person name="Verbarg S."/>
            <person name="Goker M."/>
            <person name="Bristow J."/>
            <person name="Eisen J.A."/>
            <person name="Markowitz V."/>
            <person name="Hugenholtz P."/>
            <person name="Kyrpides N.C."/>
            <person name="Klenk H.P."/>
            <person name="Woyke T."/>
        </authorList>
    </citation>
    <scope>NUCLEOTIDE SEQUENCE [LARGE SCALE GENOMIC DNA]</scope>
    <source>
        <strain evidence="7">ATCC 27775 / DSM 1100 / LMG 10767 / O</strain>
    </source>
</reference>
<keyword evidence="2" id="KW-0812">Transmembrane</keyword>
<proteinExistence type="predicted"/>
<sequence length="1160" mass="129550">MNIRYLEHVNPKHPLKTCSMISRNRCHHHLFRCVGLLCIYFCLCSMFGCNQTHPNENLPHFVPVFVPANGHLVPQDSMIPPQTTALGSVFIGPNCTPLEVPAHTNVQALGRPENRPANLPTIAIPGQNGFTLPSVSLAIDQPMAMGIPETSLAKDAHISDHNPDNFSSFSVLQGLKHIQTTCLLLDQLGCLWIGTDGGGLSRYDGKQFITYTDQTGLGGNSISSIFQDKTGNIWIGFWSGGISKFDGNYFTNYHLAEGFTDAPVIKIIQDRAENLWFCTSDGLIKYHGKNFVHYTEKQGLLNNDVLCALEDKKGNLWFGSAGGLSKFDGQTFHHYTNKNGLKANYIYAIREDKNGLLWLGSTGGLASTFDGTTFAHYQLNADFIITNIIQDKNEHIWFASDGVGLLRLNTHQNTLTRFTEKQGLSNNFISDLLEDRTGAIWCSSLGGGVIKYAGNSFSHFTVEEGLSSDIVFDVLKDRNGHMWFGTRGGGLVQLDRSKNIFRHYSTEDGLGHKLDNNSVFSLLEDRQGNIWCGTWGGGVSKFNGRNFVTYTQESGLCGNDIRCIYQDRSGAIWFGSWNSGVSRLDPTGQFFTNYSTVEGLSHNDIKSIIEDQRGNIWIGTRGGGLNQLDQQRKKITHFTTQEGFFSDDVSGLVEDKLGQIWISSVGNGLIRLDQAQRQFTRFGVAEGLINNNILSLTLDEQDNLWLGTRGGLSKLSQVALKQLEKAQSAPPEVLKQSPVLFKNYAYEDGFLGVSCYLGAIGQDTAGNIWVGASDRLTVYHPGGDNLEAQTPKVELSNISLFNESIPWALLAGKKDTSFNLSNGVKVGQFRFDRLMPWKGVPEQLSLAHHNNFLSFHFIGIATKSPQKMRYQYKLEGIDANWSGLSALTEVPYGNLPPRTYTFKVRAMNADGYWSKTLTYPFTIRPPWWKTWWAYLLYAGLFAAVVYVFIQYRTAQAIQKVKALEAIRTKISSDLHDDVGSILSGLAMQSQVMAYTAPAEIKTALNELSDMSRDAMERMRDVVWVIDSRKDKYENLIDRMRVFAEKTLGVKNIAYQFEVRSIDGKKFIDPEKRQNIYLIFKEAIANIVKHSDANQVNIIFEQEKGRLRLVVQDNGTREEQMVSDGLGLSNMTMRAKNMGGSLDAVFENGFRVELNLNQNKT</sequence>
<feature type="transmembrane region" description="Helical" evidence="2">
    <location>
        <begin position="931"/>
        <end position="949"/>
    </location>
</feature>
<dbReference type="EMBL" id="CP002691">
    <property type="protein sequence ID" value="AEE52208.1"/>
    <property type="molecule type" value="Genomic_DNA"/>
</dbReference>
<dbReference type="GO" id="GO:0000155">
    <property type="term" value="F:phosphorelay sensor kinase activity"/>
    <property type="evidence" value="ECO:0007669"/>
    <property type="project" value="InterPro"/>
</dbReference>
<evidence type="ECO:0000313" key="6">
    <source>
        <dbReference type="EMBL" id="AEE52208.1"/>
    </source>
</evidence>
<dbReference type="Gene3D" id="1.20.5.1930">
    <property type="match status" value="1"/>
</dbReference>
<feature type="domain" description="Histidine kinase/HSP90-like ATPase" evidence="3">
    <location>
        <begin position="1073"/>
        <end position="1155"/>
    </location>
</feature>
<dbReference type="InterPro" id="IPR011123">
    <property type="entry name" value="Y_Y_Y"/>
</dbReference>
<dbReference type="Pfam" id="PF07494">
    <property type="entry name" value="Reg_prop"/>
    <property type="match status" value="8"/>
</dbReference>
<dbReference type="Proteomes" id="UP000008461">
    <property type="component" value="Chromosome"/>
</dbReference>
<evidence type="ECO:0000256" key="2">
    <source>
        <dbReference type="SAM" id="Phobius"/>
    </source>
</evidence>
<keyword evidence="6" id="KW-0418">Kinase</keyword>
<dbReference type="STRING" id="760192.Halhy_4364"/>
<dbReference type="Pfam" id="PF07730">
    <property type="entry name" value="HisKA_3"/>
    <property type="match status" value="1"/>
</dbReference>
<feature type="domain" description="Two component regulator three Y" evidence="4">
    <location>
        <begin position="864"/>
        <end position="923"/>
    </location>
</feature>
<dbReference type="InterPro" id="IPR013783">
    <property type="entry name" value="Ig-like_fold"/>
</dbReference>
<dbReference type="SUPFAM" id="SSF63829">
    <property type="entry name" value="Calcium-dependent phosphotriesterase"/>
    <property type="match status" value="3"/>
</dbReference>
<feature type="domain" description="Signal transduction histidine kinase subgroup 3 dimerisation and phosphoacceptor" evidence="5">
    <location>
        <begin position="967"/>
        <end position="1025"/>
    </location>
</feature>
<dbReference type="HOGENOM" id="CLU_000445_28_2_10"/>
<name>F4KPV8_HALH1</name>
<dbReference type="InterPro" id="IPR011712">
    <property type="entry name" value="Sig_transdc_His_kin_sub3_dim/P"/>
</dbReference>
<dbReference type="CDD" id="cd16917">
    <property type="entry name" value="HATPase_UhpB-NarQ-NarX-like"/>
    <property type="match status" value="1"/>
</dbReference>
<dbReference type="Gene3D" id="3.30.565.10">
    <property type="entry name" value="Histidine kinase-like ATPase, C-terminal domain"/>
    <property type="match status" value="1"/>
</dbReference>